<dbReference type="EMBL" id="QLMK01000004">
    <property type="protein sequence ID" value="RAK29990.1"/>
    <property type="molecule type" value="Genomic_DNA"/>
</dbReference>
<evidence type="ECO:0000313" key="1">
    <source>
        <dbReference type="EMBL" id="RAK29990.1"/>
    </source>
</evidence>
<reference evidence="1 2" key="1">
    <citation type="submission" date="2018-06" db="EMBL/GenBank/DDBJ databases">
        <title>Genomic Encyclopedia of Type Strains, Phase IV (KMG-IV): sequencing the most valuable type-strain genomes for metagenomic binning, comparative biology and taxonomic classification.</title>
        <authorList>
            <person name="Goeker M."/>
        </authorList>
    </citation>
    <scope>NUCLEOTIDE SEQUENCE [LARGE SCALE GENOMIC DNA]</scope>
    <source>
        <strain evidence="1 2">DSM 26720</strain>
    </source>
</reference>
<accession>A0A364JW87</accession>
<sequence>MIVNGQVGWQRVISEQGNMSGNMISLAERMVFSDSFKPIYSEGMDMVEEAASYLDGEGRDNARSLSSVAATLYAAESMRLTTRLMQVASWLLLHRAARKGEMSRQQIAAEKAKIRLDTPSAGQMAPGWEELPWQFVELIERSLRLQARVRRMDRNVYGQTVSMQDQDGVNPVSEQIVLLKTAFGAA</sequence>
<dbReference type="Pfam" id="PF07323">
    <property type="entry name" value="DUF1465"/>
    <property type="match status" value="1"/>
</dbReference>
<comment type="caution">
    <text evidence="1">The sequence shown here is derived from an EMBL/GenBank/DDBJ whole genome shotgun (WGS) entry which is preliminary data.</text>
</comment>
<dbReference type="Gene3D" id="1.10.8.930">
    <property type="entry name" value="Protein of unknown function DUF1465"/>
    <property type="match status" value="1"/>
</dbReference>
<dbReference type="AlphaFoldDB" id="A0A364JW87"/>
<evidence type="ECO:0000313" key="2">
    <source>
        <dbReference type="Proteomes" id="UP000249453"/>
    </source>
</evidence>
<keyword evidence="2" id="KW-1185">Reference proteome</keyword>
<dbReference type="InterPro" id="IPR010848">
    <property type="entry name" value="DUF1465"/>
</dbReference>
<dbReference type="Proteomes" id="UP000249453">
    <property type="component" value="Unassembled WGS sequence"/>
</dbReference>
<gene>
    <name evidence="1" type="ORF">C7374_10448</name>
</gene>
<proteinExistence type="predicted"/>
<dbReference type="InterPro" id="IPR038301">
    <property type="entry name" value="AraC-like_sf"/>
</dbReference>
<protein>
    <submittedName>
        <fullName evidence="1">Regulator of CtrA degradation</fullName>
    </submittedName>
</protein>
<organism evidence="1 2">
    <name type="scientific">Falsochrobactrum ovis</name>
    <dbReference type="NCBI Taxonomy" id="1293442"/>
    <lineage>
        <taxon>Bacteria</taxon>
        <taxon>Pseudomonadati</taxon>
        <taxon>Pseudomonadota</taxon>
        <taxon>Alphaproteobacteria</taxon>
        <taxon>Hyphomicrobiales</taxon>
        <taxon>Brucellaceae</taxon>
        <taxon>Falsochrobactrum</taxon>
    </lineage>
</organism>
<name>A0A364JW87_9HYPH</name>